<keyword evidence="2" id="KW-0812">Transmembrane</keyword>
<dbReference type="OrthoDB" id="9780183at2"/>
<dbReference type="EMBL" id="CP032382">
    <property type="protein sequence ID" value="AYB35202.1"/>
    <property type="molecule type" value="Genomic_DNA"/>
</dbReference>
<dbReference type="PANTHER" id="PTHR10098:SF106">
    <property type="entry name" value="TETRATRICOPEPTIDE REPEAT PROTEIN 28-LIKE PROTEIN"/>
    <property type="match status" value="1"/>
</dbReference>
<dbReference type="PANTHER" id="PTHR10098">
    <property type="entry name" value="RAPSYN-RELATED"/>
    <property type="match status" value="1"/>
</dbReference>
<dbReference type="SMART" id="SM00028">
    <property type="entry name" value="TPR"/>
    <property type="match status" value="5"/>
</dbReference>
<reference evidence="4" key="1">
    <citation type="submission" date="2018-09" db="EMBL/GenBank/DDBJ databases">
        <title>Chryseolinea sp. KIS68-18 isolated from soil.</title>
        <authorList>
            <person name="Weon H.-Y."/>
            <person name="Kwon S.-W."/>
            <person name="Lee S.A."/>
        </authorList>
    </citation>
    <scope>NUCLEOTIDE SEQUENCE [LARGE SCALE GENOMIC DNA]</scope>
    <source>
        <strain evidence="4">KIS68-18</strain>
    </source>
</reference>
<dbReference type="Gene3D" id="1.25.40.10">
    <property type="entry name" value="Tetratricopeptide repeat domain"/>
    <property type="match status" value="2"/>
</dbReference>
<evidence type="ECO:0000313" key="3">
    <source>
        <dbReference type="EMBL" id="AYB35202.1"/>
    </source>
</evidence>
<dbReference type="Proteomes" id="UP000266183">
    <property type="component" value="Chromosome"/>
</dbReference>
<protein>
    <submittedName>
        <fullName evidence="3">Tetratricopeptide repeat protein</fullName>
    </submittedName>
</protein>
<evidence type="ECO:0000256" key="2">
    <source>
        <dbReference type="SAM" id="Phobius"/>
    </source>
</evidence>
<name>A0A385SWI5_9BACT</name>
<dbReference type="InterPro" id="IPR019734">
    <property type="entry name" value="TPR_rpt"/>
</dbReference>
<dbReference type="Pfam" id="PF13424">
    <property type="entry name" value="TPR_12"/>
    <property type="match status" value="2"/>
</dbReference>
<keyword evidence="4" id="KW-1185">Reference proteome</keyword>
<dbReference type="InterPro" id="IPR011990">
    <property type="entry name" value="TPR-like_helical_dom_sf"/>
</dbReference>
<dbReference type="SUPFAM" id="SSF48452">
    <property type="entry name" value="TPR-like"/>
    <property type="match status" value="2"/>
</dbReference>
<feature type="transmembrane region" description="Helical" evidence="2">
    <location>
        <begin position="354"/>
        <end position="375"/>
    </location>
</feature>
<dbReference type="Pfam" id="PF13181">
    <property type="entry name" value="TPR_8"/>
    <property type="match status" value="1"/>
</dbReference>
<dbReference type="KEGG" id="chk:D4L85_33495"/>
<dbReference type="RefSeq" id="WP_119758453.1">
    <property type="nucleotide sequence ID" value="NZ_CP032382.1"/>
</dbReference>
<sequence length="388" mass="44160">MKPNVCGSFYLAFFLSLSAFGQKIDSLQAVLDTAKNDHKVKTLNELFRANLRTDPVKALGYTREALNLATEIGDKKGMAASYNNLGIIYRNQGALDKALDYYITSMKIYETLGNKEGIASTKNNISTIYSIKKEYGQAMKYLEDSYALFVELKDDRKIIGSMNNLGNLNLEIQLYEKAMKYFSEASQLSDKLGIKFADPLNNMGNIYFRQGNYQHAVEFYEKALAIERANDNKLGILNVLTNLGITYAKAKQPKPAAQYLDEATKLCQDVQAFSFLPPLYKAQAENASTQNNWKVAYDMMLKYDDAREKIFGEESTRNIAQMEMVIDFQEKEKEYDMMQQQGEITKLELRNTRMFILLIILAVLGIIGALNFFYINKKVRHKKNSPVA</sequence>
<keyword evidence="1" id="KW-0802">TPR repeat</keyword>
<proteinExistence type="predicted"/>
<gene>
    <name evidence="3" type="ORF">D4L85_33495</name>
</gene>
<dbReference type="AlphaFoldDB" id="A0A385SWI5"/>
<feature type="repeat" description="TPR" evidence="1">
    <location>
        <begin position="197"/>
        <end position="230"/>
    </location>
</feature>
<dbReference type="PROSITE" id="PS50293">
    <property type="entry name" value="TPR_REGION"/>
    <property type="match status" value="1"/>
</dbReference>
<organism evidence="3 4">
    <name type="scientific">Chryseolinea soli</name>
    <dbReference type="NCBI Taxonomy" id="2321403"/>
    <lineage>
        <taxon>Bacteria</taxon>
        <taxon>Pseudomonadati</taxon>
        <taxon>Bacteroidota</taxon>
        <taxon>Cytophagia</taxon>
        <taxon>Cytophagales</taxon>
        <taxon>Fulvivirgaceae</taxon>
        <taxon>Chryseolinea</taxon>
    </lineage>
</organism>
<accession>A0A385SWI5</accession>
<keyword evidence="2" id="KW-1133">Transmembrane helix</keyword>
<dbReference type="PROSITE" id="PS50005">
    <property type="entry name" value="TPR"/>
    <property type="match status" value="2"/>
</dbReference>
<evidence type="ECO:0000313" key="4">
    <source>
        <dbReference type="Proteomes" id="UP000266183"/>
    </source>
</evidence>
<keyword evidence="2" id="KW-0472">Membrane</keyword>
<evidence type="ECO:0000256" key="1">
    <source>
        <dbReference type="PROSITE-ProRule" id="PRU00339"/>
    </source>
</evidence>
<feature type="repeat" description="TPR" evidence="1">
    <location>
        <begin position="79"/>
        <end position="112"/>
    </location>
</feature>